<evidence type="ECO:0000313" key="2">
    <source>
        <dbReference type="EMBL" id="GAA0163789.1"/>
    </source>
</evidence>
<organism evidence="2 3">
    <name type="scientific">Lithospermum erythrorhizon</name>
    <name type="common">Purple gromwell</name>
    <name type="synonym">Lithospermum officinale var. erythrorhizon</name>
    <dbReference type="NCBI Taxonomy" id="34254"/>
    <lineage>
        <taxon>Eukaryota</taxon>
        <taxon>Viridiplantae</taxon>
        <taxon>Streptophyta</taxon>
        <taxon>Embryophyta</taxon>
        <taxon>Tracheophyta</taxon>
        <taxon>Spermatophyta</taxon>
        <taxon>Magnoliopsida</taxon>
        <taxon>eudicotyledons</taxon>
        <taxon>Gunneridae</taxon>
        <taxon>Pentapetalae</taxon>
        <taxon>asterids</taxon>
        <taxon>lamiids</taxon>
        <taxon>Boraginales</taxon>
        <taxon>Boraginaceae</taxon>
        <taxon>Boraginoideae</taxon>
        <taxon>Lithospermeae</taxon>
        <taxon>Lithospermum</taxon>
    </lineage>
</organism>
<keyword evidence="3" id="KW-1185">Reference proteome</keyword>
<protein>
    <recommendedName>
        <fullName evidence="1">MULE transposase domain-containing protein</fullName>
    </recommendedName>
</protein>
<sequence>MRQLKLEDCEGSCLLEYFGLESLNKPNYFYSVQFDSKEQVASIFWSDGILRSDYACFGDVLSFDTTFRTNNLYRLLGPFISFNHHRQICIFGATLLFNETTDTFLWLFSTFFECMKEKYNFSFLTDQCQAIHAAVLSVIL</sequence>
<dbReference type="PANTHER" id="PTHR47718">
    <property type="entry name" value="OS01G0519700 PROTEIN"/>
    <property type="match status" value="1"/>
</dbReference>
<gene>
    <name evidence="2" type="ORF">LIER_19572</name>
</gene>
<reference evidence="2 3" key="1">
    <citation type="submission" date="2024-01" db="EMBL/GenBank/DDBJ databases">
        <title>The complete chloroplast genome sequence of Lithospermum erythrorhizon: insights into the phylogenetic relationship among Boraginaceae species and the maternal lineages of purple gromwells.</title>
        <authorList>
            <person name="Okada T."/>
            <person name="Watanabe K."/>
        </authorList>
    </citation>
    <scope>NUCLEOTIDE SEQUENCE [LARGE SCALE GENOMIC DNA]</scope>
</reference>
<dbReference type="Proteomes" id="UP001454036">
    <property type="component" value="Unassembled WGS sequence"/>
</dbReference>
<dbReference type="EMBL" id="BAABME010004849">
    <property type="protein sequence ID" value="GAA0163789.1"/>
    <property type="molecule type" value="Genomic_DNA"/>
</dbReference>
<evidence type="ECO:0000259" key="1">
    <source>
        <dbReference type="Pfam" id="PF10551"/>
    </source>
</evidence>
<proteinExistence type="predicted"/>
<feature type="domain" description="MULE transposase" evidence="1">
    <location>
        <begin position="60"/>
        <end position="138"/>
    </location>
</feature>
<accession>A0AAV3QI58</accession>
<evidence type="ECO:0000313" key="3">
    <source>
        <dbReference type="Proteomes" id="UP001454036"/>
    </source>
</evidence>
<dbReference type="AlphaFoldDB" id="A0AAV3QI58"/>
<name>A0AAV3QI58_LITER</name>
<comment type="caution">
    <text evidence="2">The sequence shown here is derived from an EMBL/GenBank/DDBJ whole genome shotgun (WGS) entry which is preliminary data.</text>
</comment>
<dbReference type="Pfam" id="PF10551">
    <property type="entry name" value="MULE"/>
    <property type="match status" value="1"/>
</dbReference>
<dbReference type="InterPro" id="IPR018289">
    <property type="entry name" value="MULE_transposase_dom"/>
</dbReference>
<dbReference type="PANTHER" id="PTHR47718:SF2">
    <property type="entry name" value="PROTEIN FAR1-RELATED SEQUENCE 5-LIKE"/>
    <property type="match status" value="1"/>
</dbReference>